<reference evidence="3" key="1">
    <citation type="submission" date="2019-02" db="EMBL/GenBank/DDBJ databases">
        <authorList>
            <person name="Gruber-Vodicka R. H."/>
            <person name="Seah K. B. B."/>
        </authorList>
    </citation>
    <scope>NUCLEOTIDE SEQUENCE</scope>
    <source>
        <strain evidence="3">BECK_BY19</strain>
        <strain evidence="2">BECK_BY8</strain>
    </source>
</reference>
<keyword evidence="1" id="KW-0812">Transmembrane</keyword>
<dbReference type="EMBL" id="CAADGD010000059">
    <property type="protein sequence ID" value="VFK71288.1"/>
    <property type="molecule type" value="Genomic_DNA"/>
</dbReference>
<keyword evidence="1" id="KW-1133">Transmembrane helix</keyword>
<protein>
    <submittedName>
        <fullName evidence="3">Uncharacterized protein</fullName>
    </submittedName>
</protein>
<gene>
    <name evidence="2" type="ORF">BECKUNK1418G_GA0071005_10571</name>
    <name evidence="3" type="ORF">BECKUNK1418H_GA0071006_10591</name>
</gene>
<accession>A0A451AZ14</accession>
<keyword evidence="1" id="KW-0472">Membrane</keyword>
<feature type="transmembrane region" description="Helical" evidence="1">
    <location>
        <begin position="25"/>
        <end position="44"/>
    </location>
</feature>
<evidence type="ECO:0000313" key="3">
    <source>
        <dbReference type="EMBL" id="VFK71288.1"/>
    </source>
</evidence>
<name>A0A451AZ14_9GAMM</name>
<dbReference type="EMBL" id="CAADFZ010000057">
    <property type="protein sequence ID" value="VFK65100.1"/>
    <property type="molecule type" value="Genomic_DNA"/>
</dbReference>
<dbReference type="AlphaFoldDB" id="A0A451AZ14"/>
<sequence length="58" mass="6789">MSEQQNGNPIEQAHNIVWNLLSKWFGKRLLVTILSIWILLNWVLEIKGHTQGNRIISH</sequence>
<organism evidence="3">
    <name type="scientific">Candidatus Kentrum sp. UNK</name>
    <dbReference type="NCBI Taxonomy" id="2126344"/>
    <lineage>
        <taxon>Bacteria</taxon>
        <taxon>Pseudomonadati</taxon>
        <taxon>Pseudomonadota</taxon>
        <taxon>Gammaproteobacteria</taxon>
        <taxon>Candidatus Kentrum</taxon>
    </lineage>
</organism>
<proteinExistence type="predicted"/>
<evidence type="ECO:0000313" key="2">
    <source>
        <dbReference type="EMBL" id="VFK65100.1"/>
    </source>
</evidence>
<evidence type="ECO:0000256" key="1">
    <source>
        <dbReference type="SAM" id="Phobius"/>
    </source>
</evidence>